<gene>
    <name evidence="6" type="ORF">TCNE_LOCUS20134</name>
</gene>
<keyword evidence="7" id="KW-1185">Reference proteome</keyword>
<dbReference type="Proteomes" id="UP000050794">
    <property type="component" value="Unassembled WGS sequence"/>
</dbReference>
<dbReference type="PANTHER" id="PTHR13673:SF0">
    <property type="entry name" value="VPS35 ENDOSOMAL PROTEIN-SORTING FACTOR-LIKE"/>
    <property type="match status" value="1"/>
</dbReference>
<evidence type="ECO:0000256" key="2">
    <source>
        <dbReference type="ARBA" id="ARBA00010704"/>
    </source>
</evidence>
<evidence type="ECO:0000313" key="6">
    <source>
        <dbReference type="EMBL" id="VDM51455.1"/>
    </source>
</evidence>
<organism evidence="7 8">
    <name type="scientific">Toxocara canis</name>
    <name type="common">Canine roundworm</name>
    <dbReference type="NCBI Taxonomy" id="6265"/>
    <lineage>
        <taxon>Eukaryota</taxon>
        <taxon>Metazoa</taxon>
        <taxon>Ecdysozoa</taxon>
        <taxon>Nematoda</taxon>
        <taxon>Chromadorea</taxon>
        <taxon>Rhabditida</taxon>
        <taxon>Spirurina</taxon>
        <taxon>Ascaridomorpha</taxon>
        <taxon>Ascaridoidea</taxon>
        <taxon>Toxocaridae</taxon>
        <taxon>Toxocara</taxon>
    </lineage>
</organism>
<keyword evidence="3" id="KW-0813">Transport</keyword>
<comment type="similarity">
    <text evidence="2">Belongs to the VPS35L family.</text>
</comment>
<dbReference type="GO" id="GO:0015031">
    <property type="term" value="P:protein transport"/>
    <property type="evidence" value="ECO:0007669"/>
    <property type="project" value="UniProtKB-KW"/>
</dbReference>
<proteinExistence type="inferred from homology"/>
<dbReference type="GO" id="GO:0032456">
    <property type="term" value="P:endocytic recycling"/>
    <property type="evidence" value="ECO:0007669"/>
    <property type="project" value="InterPro"/>
</dbReference>
<reference evidence="6 7" key="2">
    <citation type="submission" date="2018-11" db="EMBL/GenBank/DDBJ databases">
        <authorList>
            <consortium name="Pathogen Informatics"/>
        </authorList>
    </citation>
    <scope>NUCLEOTIDE SEQUENCE [LARGE SCALE GENOMIC DNA]</scope>
</reference>
<evidence type="ECO:0000313" key="7">
    <source>
        <dbReference type="Proteomes" id="UP000050794"/>
    </source>
</evidence>
<sequence>MPQKRSIVLRPFLRSVPTTYLCEHALEVCKVVTSGEEVTAQELCVFGEQLLRGDTSDEAKRPILRNVWRQISKLPSIRGYVQCSVVWIEFAAKYFSLNELSVMLDCVIKKLLPDRKYEHFYDSLLSIVEKLMNDRLDIADLFATEQFPALIDLFRNDATCVKCATIVLSAFVRAHPMRYSSNFQFANQILGLCKLLHDSLNATSTDKDVKMASMLIERSLDRFDVDVDPERALDFFVDCRASLGNIDSTVAVSFFLFLFFSHVGCFYCNRTSQNALSFGLFSINYNQISLQASYRIQDFDRCKLAVSIHHLQSIIGHG</sequence>
<dbReference type="EMBL" id="UYWY01028354">
    <property type="protein sequence ID" value="VDM51455.1"/>
    <property type="molecule type" value="Genomic_DNA"/>
</dbReference>
<protein>
    <submittedName>
        <fullName evidence="8">DUF3384 domain-containing protein</fullName>
    </submittedName>
</protein>
<reference evidence="8" key="1">
    <citation type="submission" date="2016-06" db="UniProtKB">
        <authorList>
            <consortium name="WormBaseParasite"/>
        </authorList>
    </citation>
    <scope>IDENTIFICATION</scope>
</reference>
<evidence type="ECO:0000256" key="4">
    <source>
        <dbReference type="ARBA" id="ARBA00022753"/>
    </source>
</evidence>
<name>A0A183VHB4_TOXCA</name>
<dbReference type="AlphaFoldDB" id="A0A183VHB4"/>
<dbReference type="WBParaSite" id="TCNE_0002013801-mRNA-1">
    <property type="protein sequence ID" value="TCNE_0002013801-mRNA-1"/>
    <property type="gene ID" value="TCNE_0002013801"/>
</dbReference>
<keyword evidence="4" id="KW-0967">Endosome</keyword>
<evidence type="ECO:0000256" key="1">
    <source>
        <dbReference type="ARBA" id="ARBA00004177"/>
    </source>
</evidence>
<dbReference type="PANTHER" id="PTHR13673">
    <property type="entry name" value="ESOPHAGEAL CANCER ASSOCIATED PROTEIN"/>
    <property type="match status" value="1"/>
</dbReference>
<comment type="subcellular location">
    <subcellularLocation>
        <location evidence="1">Endosome</location>
    </subcellularLocation>
</comment>
<dbReference type="InterPro" id="IPR029705">
    <property type="entry name" value="VPS35L"/>
</dbReference>
<accession>A0A183VHB4</accession>
<evidence type="ECO:0000256" key="5">
    <source>
        <dbReference type="ARBA" id="ARBA00022927"/>
    </source>
</evidence>
<keyword evidence="5" id="KW-0653">Protein transport</keyword>
<evidence type="ECO:0000313" key="8">
    <source>
        <dbReference type="WBParaSite" id="TCNE_0002013801-mRNA-1"/>
    </source>
</evidence>
<dbReference type="GO" id="GO:0005768">
    <property type="term" value="C:endosome"/>
    <property type="evidence" value="ECO:0007669"/>
    <property type="project" value="UniProtKB-SubCell"/>
</dbReference>
<evidence type="ECO:0000256" key="3">
    <source>
        <dbReference type="ARBA" id="ARBA00022448"/>
    </source>
</evidence>